<keyword evidence="3" id="KW-1185">Reference proteome</keyword>
<feature type="region of interest" description="Disordered" evidence="1">
    <location>
        <begin position="74"/>
        <end position="115"/>
    </location>
</feature>
<dbReference type="AlphaFoldDB" id="A0A6G1EV36"/>
<organism evidence="2 3">
    <name type="scientific">Oryza meyeriana var. granulata</name>
    <dbReference type="NCBI Taxonomy" id="110450"/>
    <lineage>
        <taxon>Eukaryota</taxon>
        <taxon>Viridiplantae</taxon>
        <taxon>Streptophyta</taxon>
        <taxon>Embryophyta</taxon>
        <taxon>Tracheophyta</taxon>
        <taxon>Spermatophyta</taxon>
        <taxon>Magnoliopsida</taxon>
        <taxon>Liliopsida</taxon>
        <taxon>Poales</taxon>
        <taxon>Poaceae</taxon>
        <taxon>BOP clade</taxon>
        <taxon>Oryzoideae</taxon>
        <taxon>Oryzeae</taxon>
        <taxon>Oryzinae</taxon>
        <taxon>Oryza</taxon>
        <taxon>Oryza meyeriana</taxon>
    </lineage>
</organism>
<evidence type="ECO:0000313" key="2">
    <source>
        <dbReference type="EMBL" id="KAF0928497.1"/>
    </source>
</evidence>
<name>A0A6G1EV36_9ORYZ</name>
<comment type="caution">
    <text evidence="2">The sequence shown here is derived from an EMBL/GenBank/DDBJ whole genome shotgun (WGS) entry which is preliminary data.</text>
</comment>
<gene>
    <name evidence="2" type="ORF">E2562_004134</name>
</gene>
<feature type="compositionally biased region" description="Basic and acidic residues" evidence="1">
    <location>
        <begin position="76"/>
        <end position="85"/>
    </location>
</feature>
<protein>
    <submittedName>
        <fullName evidence="2">Uncharacterized protein</fullName>
    </submittedName>
</protein>
<evidence type="ECO:0000256" key="1">
    <source>
        <dbReference type="SAM" id="MobiDB-lite"/>
    </source>
</evidence>
<sequence>MGFAPSLRCTPCVAMWRRRVCSICHHVGERGVAVHFPGCHALAWLRSPCYDLLPEVLARFKLELPQVVLPSNYPVKDLEDSKDEGSEGEGDEAAGASTDIGAAKMASGRDPQVYA</sequence>
<evidence type="ECO:0000313" key="3">
    <source>
        <dbReference type="Proteomes" id="UP000479710"/>
    </source>
</evidence>
<dbReference type="Proteomes" id="UP000479710">
    <property type="component" value="Unassembled WGS sequence"/>
</dbReference>
<reference evidence="2 3" key="1">
    <citation type="submission" date="2019-11" db="EMBL/GenBank/DDBJ databases">
        <title>Whole genome sequence of Oryza granulata.</title>
        <authorList>
            <person name="Li W."/>
        </authorList>
    </citation>
    <scope>NUCLEOTIDE SEQUENCE [LARGE SCALE GENOMIC DNA]</scope>
    <source>
        <strain evidence="3">cv. Menghai</strain>
        <tissue evidence="2">Leaf</tissue>
    </source>
</reference>
<dbReference type="EMBL" id="SPHZ02000002">
    <property type="protein sequence ID" value="KAF0928497.1"/>
    <property type="molecule type" value="Genomic_DNA"/>
</dbReference>
<proteinExistence type="predicted"/>
<accession>A0A6G1EV36</accession>